<comment type="subunit">
    <text evidence="1">Homotetramer.</text>
</comment>
<gene>
    <name evidence="8" type="primary">gabD_2</name>
    <name evidence="8" type="ORF">GmarT_15730</name>
</gene>
<dbReference type="InterPro" id="IPR016163">
    <property type="entry name" value="Ald_DH_C"/>
</dbReference>
<feature type="active site" evidence="5">
    <location>
        <position position="266"/>
    </location>
</feature>
<comment type="similarity">
    <text evidence="6">Belongs to the aldehyde dehydrogenase family.</text>
</comment>
<dbReference type="RefSeq" id="WP_002646006.1">
    <property type="nucleotide sequence ID" value="NZ_CP042910.1"/>
</dbReference>
<dbReference type="InterPro" id="IPR016162">
    <property type="entry name" value="Ald_DH_N"/>
</dbReference>
<dbReference type="Proteomes" id="UP000322887">
    <property type="component" value="Chromosome"/>
</dbReference>
<dbReference type="Gene3D" id="3.40.309.10">
    <property type="entry name" value="Aldehyde Dehydrogenase, Chain A, domain 2"/>
    <property type="match status" value="1"/>
</dbReference>
<keyword evidence="3" id="KW-0520">NAD</keyword>
<evidence type="ECO:0000256" key="3">
    <source>
        <dbReference type="ARBA" id="ARBA00023027"/>
    </source>
</evidence>
<evidence type="ECO:0000313" key="8">
    <source>
        <dbReference type="EMBL" id="QEG15730.1"/>
    </source>
</evidence>
<dbReference type="InterPro" id="IPR016161">
    <property type="entry name" value="Ald_DH/histidinol_DH"/>
</dbReference>
<evidence type="ECO:0000256" key="1">
    <source>
        <dbReference type="ARBA" id="ARBA00011881"/>
    </source>
</evidence>
<dbReference type="CDD" id="cd07130">
    <property type="entry name" value="ALDH_F7_AASADH"/>
    <property type="match status" value="1"/>
</dbReference>
<reference evidence="8 9" key="1">
    <citation type="submission" date="2019-08" db="EMBL/GenBank/DDBJ databases">
        <title>Deep-cultivation of Planctomycetes and their phenomic and genomic characterization uncovers novel biology.</title>
        <authorList>
            <person name="Wiegand S."/>
            <person name="Jogler M."/>
            <person name="Boedeker C."/>
            <person name="Pinto D."/>
            <person name="Vollmers J."/>
            <person name="Rivas-Marin E."/>
            <person name="Kohn T."/>
            <person name="Peeters S.H."/>
            <person name="Heuer A."/>
            <person name="Rast P."/>
            <person name="Oberbeckmann S."/>
            <person name="Bunk B."/>
            <person name="Jeske O."/>
            <person name="Meyerdierks A."/>
            <person name="Storesund J.E."/>
            <person name="Kallscheuer N."/>
            <person name="Luecker S."/>
            <person name="Lage O.M."/>
            <person name="Pohl T."/>
            <person name="Merkel B.J."/>
            <person name="Hornburger P."/>
            <person name="Mueller R.-W."/>
            <person name="Bruemmer F."/>
            <person name="Labrenz M."/>
            <person name="Spormann A.M."/>
            <person name="Op den Camp H."/>
            <person name="Overmann J."/>
            <person name="Amann R."/>
            <person name="Jetten M.S.M."/>
            <person name="Mascher T."/>
            <person name="Medema M.H."/>
            <person name="Devos D.P."/>
            <person name="Kaster A.-K."/>
            <person name="Ovreas L."/>
            <person name="Rohde M."/>
            <person name="Galperin M.Y."/>
            <person name="Jogler C."/>
        </authorList>
    </citation>
    <scope>NUCLEOTIDE SEQUENCE [LARGE SCALE GENOMIC DNA]</scope>
    <source>
        <strain evidence="8 9">DSM 8797</strain>
    </source>
</reference>
<dbReference type="EC" id="1.2.1.3" evidence="4"/>
<dbReference type="PANTHER" id="PTHR43521">
    <property type="entry name" value="ALPHA-AMINOADIPIC SEMIALDEHYDE DEHYDROGENASE"/>
    <property type="match status" value="1"/>
</dbReference>
<protein>
    <recommendedName>
        <fullName evidence="4">aldehyde dehydrogenase (NAD(+))</fullName>
        <ecNumber evidence="4">1.2.1.3</ecNumber>
    </recommendedName>
</protein>
<dbReference type="Gene3D" id="3.40.605.10">
    <property type="entry name" value="Aldehyde Dehydrogenase, Chain A, domain 1"/>
    <property type="match status" value="1"/>
</dbReference>
<name>A0ABX5YJD8_9PLAN</name>
<organism evidence="8 9">
    <name type="scientific">Gimesia maris</name>
    <dbReference type="NCBI Taxonomy" id="122"/>
    <lineage>
        <taxon>Bacteria</taxon>
        <taxon>Pseudomonadati</taxon>
        <taxon>Planctomycetota</taxon>
        <taxon>Planctomycetia</taxon>
        <taxon>Planctomycetales</taxon>
        <taxon>Planctomycetaceae</taxon>
        <taxon>Gimesia</taxon>
    </lineage>
</organism>
<feature type="domain" description="Aldehyde dehydrogenase" evidence="7">
    <location>
        <begin position="27"/>
        <end position="491"/>
    </location>
</feature>
<dbReference type="InterPro" id="IPR029510">
    <property type="entry name" value="Ald_DH_CS_GLU"/>
</dbReference>
<dbReference type="GO" id="GO:0036243">
    <property type="term" value="F:succinate-semialdehyde dehydrogenase (NADP+) activity"/>
    <property type="evidence" value="ECO:0007669"/>
    <property type="project" value="UniProtKB-EC"/>
</dbReference>
<sequence length="512" mass="54850">MTHPIHEVLKRIGFADHPAAVAVSNTWQAGSGEPLTVVSPIDGSTLVSLRQATRSDVDLVIETSKNAFHQWREVPAPRRGEFVRLLGEALRKHKADLAAIVSWEAGKITQEALGEVQEMIDICDFAVGLSRQLYGKTIASERPGHRLMEQWQPLGPVGVISAFNFPVAVWAWNAMLAFVCGDTVVWKPSEKTPLCAIACQQIVNQVAHNFPETPDGISSLLIGGAEVGQTLAAHPDLPLISATGSIPMGRAVAETVARRLGRSLLELGGNNAMIVTESADLEMTVRSALFSAVGTCGQRCTSLRRLIVHESIADKLLASLKKAYEKLPIGNPLDEGTLVGPLVDQSALETMQQALRTAEEQGGTVHFGNPLLSDIPAGGSYVHPAIVEMPGQTEIVMQETFAPILYVMRYEHLETAIQMHNAVPQGLSSAIMTNDIRQAELFLSPVGSDCGIANVNVGPSGAEIGGAFGGEKETGGGRESGSDAWKAYMRRATNTINYSTELPLAQGIKFDL</sequence>
<proteinExistence type="inferred from homology"/>
<dbReference type="SUPFAM" id="SSF53720">
    <property type="entry name" value="ALDH-like"/>
    <property type="match status" value="1"/>
</dbReference>
<evidence type="ECO:0000256" key="6">
    <source>
        <dbReference type="RuleBase" id="RU003345"/>
    </source>
</evidence>
<keyword evidence="2 6" id="KW-0560">Oxidoreductase</keyword>
<dbReference type="GeneID" id="98646203"/>
<accession>A0ABX5YJD8</accession>
<dbReference type="InterPro" id="IPR015590">
    <property type="entry name" value="Aldehyde_DH_dom"/>
</dbReference>
<evidence type="ECO:0000256" key="5">
    <source>
        <dbReference type="PROSITE-ProRule" id="PRU10007"/>
    </source>
</evidence>
<dbReference type="InterPro" id="IPR044638">
    <property type="entry name" value="ALDH7A1-like"/>
</dbReference>
<keyword evidence="9" id="KW-1185">Reference proteome</keyword>
<dbReference type="PANTHER" id="PTHR43521:SF1">
    <property type="entry name" value="ALPHA-AMINOADIPIC SEMIALDEHYDE DEHYDROGENASE"/>
    <property type="match status" value="1"/>
</dbReference>
<evidence type="ECO:0000256" key="2">
    <source>
        <dbReference type="ARBA" id="ARBA00023002"/>
    </source>
</evidence>
<dbReference type="EMBL" id="CP042910">
    <property type="protein sequence ID" value="QEG15730.1"/>
    <property type="molecule type" value="Genomic_DNA"/>
</dbReference>
<evidence type="ECO:0000256" key="4">
    <source>
        <dbReference type="ARBA" id="ARBA00024226"/>
    </source>
</evidence>
<evidence type="ECO:0000259" key="7">
    <source>
        <dbReference type="Pfam" id="PF00171"/>
    </source>
</evidence>
<evidence type="ECO:0000313" key="9">
    <source>
        <dbReference type="Proteomes" id="UP000322887"/>
    </source>
</evidence>
<dbReference type="PROSITE" id="PS00687">
    <property type="entry name" value="ALDEHYDE_DEHYDR_GLU"/>
    <property type="match status" value="1"/>
</dbReference>
<dbReference type="Pfam" id="PF00171">
    <property type="entry name" value="Aldedh"/>
    <property type="match status" value="1"/>
</dbReference>